<feature type="transmembrane region" description="Helical" evidence="11">
    <location>
        <begin position="99"/>
        <end position="121"/>
    </location>
</feature>
<dbReference type="Proteomes" id="UP001445335">
    <property type="component" value="Unassembled WGS sequence"/>
</dbReference>
<dbReference type="GO" id="GO:0005794">
    <property type="term" value="C:Golgi apparatus"/>
    <property type="evidence" value="ECO:0007669"/>
    <property type="project" value="TreeGrafter"/>
</dbReference>
<dbReference type="AlphaFoldDB" id="A0AAW1SLH4"/>
<comment type="similarity">
    <text evidence="2 11">Belongs to the DHHC palmitoyltransferase family.</text>
</comment>
<feature type="region of interest" description="Disordered" evidence="12">
    <location>
        <begin position="457"/>
        <end position="487"/>
    </location>
</feature>
<dbReference type="InterPro" id="IPR039859">
    <property type="entry name" value="PFA4/ZDH16/20/ERF2-like"/>
</dbReference>
<dbReference type="EC" id="2.3.1.225" evidence="11"/>
<proteinExistence type="inferred from homology"/>
<evidence type="ECO:0000256" key="11">
    <source>
        <dbReference type="RuleBase" id="RU079119"/>
    </source>
</evidence>
<evidence type="ECO:0000256" key="10">
    <source>
        <dbReference type="ARBA" id="ARBA00048048"/>
    </source>
</evidence>
<keyword evidence="15" id="KW-1185">Reference proteome</keyword>
<dbReference type="PANTHER" id="PTHR22883">
    <property type="entry name" value="ZINC FINGER DHHC DOMAIN CONTAINING PROTEIN"/>
    <property type="match status" value="1"/>
</dbReference>
<organism evidence="14 15">
    <name type="scientific">Elliptochloris bilobata</name>
    <dbReference type="NCBI Taxonomy" id="381761"/>
    <lineage>
        <taxon>Eukaryota</taxon>
        <taxon>Viridiplantae</taxon>
        <taxon>Chlorophyta</taxon>
        <taxon>core chlorophytes</taxon>
        <taxon>Trebouxiophyceae</taxon>
        <taxon>Trebouxiophyceae incertae sedis</taxon>
        <taxon>Elliptochloris clade</taxon>
        <taxon>Elliptochloris</taxon>
    </lineage>
</organism>
<reference evidence="14 15" key="1">
    <citation type="journal article" date="2024" name="Nat. Commun.">
        <title>Phylogenomics reveals the evolutionary origins of lichenization in chlorophyte algae.</title>
        <authorList>
            <person name="Puginier C."/>
            <person name="Libourel C."/>
            <person name="Otte J."/>
            <person name="Skaloud P."/>
            <person name="Haon M."/>
            <person name="Grisel S."/>
            <person name="Petersen M."/>
            <person name="Berrin J.G."/>
            <person name="Delaux P.M."/>
            <person name="Dal Grande F."/>
            <person name="Keller J."/>
        </authorList>
    </citation>
    <scope>NUCLEOTIDE SEQUENCE [LARGE SCALE GENOMIC DNA]</scope>
    <source>
        <strain evidence="14 15">SAG 245.80</strain>
    </source>
</reference>
<dbReference type="PANTHER" id="PTHR22883:SF43">
    <property type="entry name" value="PALMITOYLTRANSFERASE APP"/>
    <property type="match status" value="1"/>
</dbReference>
<evidence type="ECO:0000256" key="5">
    <source>
        <dbReference type="ARBA" id="ARBA00022989"/>
    </source>
</evidence>
<evidence type="ECO:0000256" key="12">
    <source>
        <dbReference type="SAM" id="MobiDB-lite"/>
    </source>
</evidence>
<protein>
    <recommendedName>
        <fullName evidence="11">S-acyltransferase</fullName>
        <ecNumber evidence="11">2.3.1.225</ecNumber>
    </recommendedName>
    <alternativeName>
        <fullName evidence="11">Palmitoyltransferase</fullName>
    </alternativeName>
</protein>
<dbReference type="Pfam" id="PF01529">
    <property type="entry name" value="DHHC"/>
    <property type="match status" value="1"/>
</dbReference>
<comment type="subcellular location">
    <subcellularLocation>
        <location evidence="1">Endomembrane system</location>
        <topology evidence="1">Multi-pass membrane protein</topology>
    </subcellularLocation>
</comment>
<sequence>MHADQQAEELPLLDGTLQQVSPLQGDPFVLQRALKAILEVNPSLLPASLRKAGALPGNGVPAVAHRSAYQPQPGWRGAGDVAWPCLYVSLVGGACAYRVHLWLLLPLLLPMFVVGVHFIVVRGSGIPPPRLPASRMMAAMMVALELASLGTFLHGVAPALPDRLPEALALVLCFLASFVLHHRAATTDPGYLDGKGDPEHGDGMGGARGRVHLGACTTCRIQRPLRSKHCTICNRCVERFDHHCPVVLNCVGARNNRTFVALVACILFGQVLFLRLVAAYERRMLAAHLGIPASHVPLTMGNFFLMFRSVFCIAASLTTNELIGRGRYGYMKDADGRHHNRFDRGPASNCMQFWERGWPDWAAVYEEDERAHGALVPRLSLTTFLRLLARDRRPGGPCQAMMTERPPDPVWEGDFEKPLGPCWRQPLAALALIEPRAAVRRAWVDYLGAYVVGVPQSPGDQLVPVPEPVRESPDGEASGPPSRATRARAADRLDLDLSLVPSMHVFQPAFDEGIAAGEPGPSIEVPWPRRRAGEFSRLSDAGGEVGPSRIGPSGERLHSHDGRRSSETLRSSEDRGGSREARRRSSERRSSGGRRRRLALERAWRESCGAADMALALDSGLAGPATDVEPEFSNSELEGRVRALRGLTAPPVV</sequence>
<keyword evidence="4 11" id="KW-0812">Transmembrane</keyword>
<comment type="domain">
    <text evidence="11">The DHHC domain is required for palmitoyltransferase activity.</text>
</comment>
<feature type="transmembrane region" description="Helical" evidence="11">
    <location>
        <begin position="167"/>
        <end position="185"/>
    </location>
</feature>
<keyword evidence="8" id="KW-0449">Lipoprotein</keyword>
<feature type="region of interest" description="Disordered" evidence="12">
    <location>
        <begin position="535"/>
        <end position="598"/>
    </location>
</feature>
<feature type="transmembrane region" description="Helical" evidence="11">
    <location>
        <begin position="259"/>
        <end position="280"/>
    </location>
</feature>
<evidence type="ECO:0000259" key="13">
    <source>
        <dbReference type="Pfam" id="PF01529"/>
    </source>
</evidence>
<dbReference type="PROSITE" id="PS50216">
    <property type="entry name" value="DHHC"/>
    <property type="match status" value="1"/>
</dbReference>
<keyword evidence="6 11" id="KW-0472">Membrane</keyword>
<evidence type="ECO:0000256" key="9">
    <source>
        <dbReference type="ARBA" id="ARBA00023315"/>
    </source>
</evidence>
<feature type="compositionally biased region" description="Basic and acidic residues" evidence="12">
    <location>
        <begin position="555"/>
        <end position="590"/>
    </location>
</feature>
<accession>A0AAW1SLH4</accession>
<dbReference type="InterPro" id="IPR001594">
    <property type="entry name" value="Palmitoyltrfase_DHHC"/>
</dbReference>
<keyword evidence="3 11" id="KW-0808">Transferase</keyword>
<dbReference type="GO" id="GO:0006612">
    <property type="term" value="P:protein targeting to membrane"/>
    <property type="evidence" value="ECO:0007669"/>
    <property type="project" value="TreeGrafter"/>
</dbReference>
<evidence type="ECO:0000256" key="4">
    <source>
        <dbReference type="ARBA" id="ARBA00022692"/>
    </source>
</evidence>
<dbReference type="GO" id="GO:0005783">
    <property type="term" value="C:endoplasmic reticulum"/>
    <property type="evidence" value="ECO:0007669"/>
    <property type="project" value="TreeGrafter"/>
</dbReference>
<evidence type="ECO:0000256" key="1">
    <source>
        <dbReference type="ARBA" id="ARBA00004127"/>
    </source>
</evidence>
<evidence type="ECO:0000256" key="2">
    <source>
        <dbReference type="ARBA" id="ARBA00008574"/>
    </source>
</evidence>
<keyword evidence="7" id="KW-0564">Palmitate</keyword>
<name>A0AAW1SLH4_9CHLO</name>
<dbReference type="EMBL" id="JALJOU010000001">
    <property type="protein sequence ID" value="KAK9846402.1"/>
    <property type="molecule type" value="Genomic_DNA"/>
</dbReference>
<evidence type="ECO:0000313" key="14">
    <source>
        <dbReference type="EMBL" id="KAK9846402.1"/>
    </source>
</evidence>
<evidence type="ECO:0000313" key="15">
    <source>
        <dbReference type="Proteomes" id="UP001445335"/>
    </source>
</evidence>
<feature type="transmembrane region" description="Helical" evidence="11">
    <location>
        <begin position="142"/>
        <end position="161"/>
    </location>
</feature>
<keyword evidence="9 11" id="KW-0012">Acyltransferase</keyword>
<gene>
    <name evidence="14" type="ORF">WJX81_003101</name>
</gene>
<comment type="catalytic activity">
    <reaction evidence="10 11">
        <text>L-cysteinyl-[protein] + hexadecanoyl-CoA = S-hexadecanoyl-L-cysteinyl-[protein] + CoA</text>
        <dbReference type="Rhea" id="RHEA:36683"/>
        <dbReference type="Rhea" id="RHEA-COMP:10131"/>
        <dbReference type="Rhea" id="RHEA-COMP:11032"/>
        <dbReference type="ChEBI" id="CHEBI:29950"/>
        <dbReference type="ChEBI" id="CHEBI:57287"/>
        <dbReference type="ChEBI" id="CHEBI:57379"/>
        <dbReference type="ChEBI" id="CHEBI:74151"/>
        <dbReference type="EC" id="2.3.1.225"/>
    </reaction>
</comment>
<comment type="caution">
    <text evidence="14">The sequence shown here is derived from an EMBL/GenBank/DDBJ whole genome shotgun (WGS) entry which is preliminary data.</text>
</comment>
<evidence type="ECO:0000256" key="7">
    <source>
        <dbReference type="ARBA" id="ARBA00023139"/>
    </source>
</evidence>
<keyword evidence="5 11" id="KW-1133">Transmembrane helix</keyword>
<evidence type="ECO:0000256" key="8">
    <source>
        <dbReference type="ARBA" id="ARBA00023288"/>
    </source>
</evidence>
<dbReference type="GO" id="GO:0019706">
    <property type="term" value="F:protein-cysteine S-palmitoyltransferase activity"/>
    <property type="evidence" value="ECO:0007669"/>
    <property type="project" value="UniProtKB-EC"/>
</dbReference>
<feature type="domain" description="Palmitoyltransferase DHHC" evidence="13">
    <location>
        <begin position="215"/>
        <end position="285"/>
    </location>
</feature>
<evidence type="ECO:0000256" key="6">
    <source>
        <dbReference type="ARBA" id="ARBA00023136"/>
    </source>
</evidence>
<evidence type="ECO:0000256" key="3">
    <source>
        <dbReference type="ARBA" id="ARBA00022679"/>
    </source>
</evidence>